<dbReference type="GO" id="GO:0046872">
    <property type="term" value="F:metal ion binding"/>
    <property type="evidence" value="ECO:0007669"/>
    <property type="project" value="UniProtKB-KW"/>
</dbReference>
<evidence type="ECO:0000259" key="8">
    <source>
        <dbReference type="Pfam" id="PF00294"/>
    </source>
</evidence>
<feature type="domain" description="Carbohydrate kinase PfkB" evidence="8">
    <location>
        <begin position="372"/>
        <end position="543"/>
    </location>
</feature>
<accession>A0A9N8UVW2</accession>
<dbReference type="Pfam" id="PF00294">
    <property type="entry name" value="PfkB"/>
    <property type="match status" value="2"/>
</dbReference>
<sequence length="720" mass="79321">MSSFLKLGFQGLYKDWVYSSEVAEALETRKPVVALESTIISHGMPYPSNLLTALEVETIVRKNGSIPATIAILEGKVHVGLTLDDIEKLAKMGQKAMKTSRRDLAFITSQNITGATTVASTMFIAYKAGIKVFVTGGIGGVHRNGENTMDVSADLTELGRTPVTVVCAGVKSILDIEKTLEYLETQGVAVTTFGDTTDFPAFFTPKSGFKCHSNLATTFECAKLIQANSKLNLNSGILIAVPIPEEYAADAEKVESAIEFSLKETVEKGITGKDVTPYLLKRVVEITKGESLKSTKDLAYLESGVKDESSHISYENKPNQVSQVSQVEKPSPLANQLVIIGGAVVDIVSKLFLVDGSPSDLDKIEHYLNTSSPGLIKKTIGGVGKNIAETTFRLGLNPIFVSAIGYDDFGKWLTTELKKIGTDPSNLQLIERKSTAIYNAILKPNGNLLCGIADMSIFDEISVNKVEELLKTNKPKFVCFDGNISEICINSILNFCSKNKIPVPKAKKLFQNKKLFSELLETQTLRYITPDIYEFDSMFNAAEKKGLFDTDSDTNWFSKLNEFNIGPKFRQENHFYKECFGLQKLKDSGVFSKATQLLPYIPSIIIKLGRDGVLLIQNCEDIDNIKRDNDFDRKKKIFEIIVPRNEGKCKGGIRYKYFKPFPLEPYKIINVTGAGDSFVGTLIAGLTLYGESKIDKIIDAAQQIACMTLQSYEAVNIVIK</sequence>
<dbReference type="PANTHER" id="PTHR42909:SF1">
    <property type="entry name" value="CARBOHYDRATE KINASE PFKB DOMAIN-CONTAINING PROTEIN"/>
    <property type="match status" value="1"/>
</dbReference>
<dbReference type="CDD" id="cd01941">
    <property type="entry name" value="YeiC_kinase_like"/>
    <property type="match status" value="1"/>
</dbReference>
<reference evidence="9" key="1">
    <citation type="submission" date="2021-06" db="EMBL/GenBank/DDBJ databases">
        <authorList>
            <person name="Kallberg Y."/>
            <person name="Tangrot J."/>
            <person name="Rosling A."/>
        </authorList>
    </citation>
    <scope>NUCLEOTIDE SEQUENCE</scope>
    <source>
        <strain evidence="9">AZ414A</strain>
    </source>
</reference>
<keyword evidence="2" id="KW-0479">Metal-binding</keyword>
<keyword evidence="6" id="KW-0456">Lyase</keyword>
<dbReference type="InterPro" id="IPR011611">
    <property type="entry name" value="PfkB_dom"/>
</dbReference>
<dbReference type="PANTHER" id="PTHR42909">
    <property type="entry name" value="ZGC:136858"/>
    <property type="match status" value="1"/>
</dbReference>
<evidence type="ECO:0000256" key="1">
    <source>
        <dbReference type="ARBA" id="ARBA00022679"/>
    </source>
</evidence>
<dbReference type="OrthoDB" id="198885at2759"/>
<feature type="domain" description="Carbohydrate kinase PfkB" evidence="8">
    <location>
        <begin position="665"/>
        <end position="715"/>
    </location>
</feature>
<evidence type="ECO:0000256" key="2">
    <source>
        <dbReference type="ARBA" id="ARBA00022723"/>
    </source>
</evidence>
<keyword evidence="7" id="KW-0326">Glycosidase</keyword>
<dbReference type="PROSITE" id="PS00583">
    <property type="entry name" value="PFKB_KINASES_1"/>
    <property type="match status" value="1"/>
</dbReference>
<evidence type="ECO:0000256" key="6">
    <source>
        <dbReference type="ARBA" id="ARBA00023239"/>
    </source>
</evidence>
<gene>
    <name evidence="9" type="ORF">DEBURN_LOCUS295</name>
</gene>
<protein>
    <submittedName>
        <fullName evidence="9">11032_t:CDS:1</fullName>
    </submittedName>
</protein>
<evidence type="ECO:0000256" key="7">
    <source>
        <dbReference type="ARBA" id="ARBA00023295"/>
    </source>
</evidence>
<evidence type="ECO:0000313" key="9">
    <source>
        <dbReference type="EMBL" id="CAG8432971.1"/>
    </source>
</evidence>
<dbReference type="EMBL" id="CAJVPK010000009">
    <property type="protein sequence ID" value="CAG8432971.1"/>
    <property type="molecule type" value="Genomic_DNA"/>
</dbReference>
<organism evidence="9 10">
    <name type="scientific">Diversispora eburnea</name>
    <dbReference type="NCBI Taxonomy" id="1213867"/>
    <lineage>
        <taxon>Eukaryota</taxon>
        <taxon>Fungi</taxon>
        <taxon>Fungi incertae sedis</taxon>
        <taxon>Mucoromycota</taxon>
        <taxon>Glomeromycotina</taxon>
        <taxon>Glomeromycetes</taxon>
        <taxon>Diversisporales</taxon>
        <taxon>Diversisporaceae</taxon>
        <taxon>Diversispora</taxon>
    </lineage>
</organism>
<dbReference type="HAMAP" id="MF_01876">
    <property type="entry name" value="PsiMP_glycosidase"/>
    <property type="match status" value="1"/>
</dbReference>
<keyword evidence="1" id="KW-0808">Transferase</keyword>
<evidence type="ECO:0000313" key="10">
    <source>
        <dbReference type="Proteomes" id="UP000789706"/>
    </source>
</evidence>
<dbReference type="InterPro" id="IPR007342">
    <property type="entry name" value="PsuG"/>
</dbReference>
<evidence type="ECO:0000256" key="3">
    <source>
        <dbReference type="ARBA" id="ARBA00022777"/>
    </source>
</evidence>
<dbReference type="GO" id="GO:0004730">
    <property type="term" value="F:pseudouridylate synthase activity"/>
    <property type="evidence" value="ECO:0007669"/>
    <property type="project" value="InterPro"/>
</dbReference>
<dbReference type="GO" id="GO:0016301">
    <property type="term" value="F:kinase activity"/>
    <property type="evidence" value="ECO:0007669"/>
    <property type="project" value="UniProtKB-KW"/>
</dbReference>
<dbReference type="Gene3D" id="3.40.1190.20">
    <property type="match status" value="1"/>
</dbReference>
<dbReference type="Proteomes" id="UP000789706">
    <property type="component" value="Unassembled WGS sequence"/>
</dbReference>
<evidence type="ECO:0000256" key="5">
    <source>
        <dbReference type="ARBA" id="ARBA00023211"/>
    </source>
</evidence>
<name>A0A9N8UVW2_9GLOM</name>
<dbReference type="AlphaFoldDB" id="A0A9N8UVW2"/>
<evidence type="ECO:0000256" key="4">
    <source>
        <dbReference type="ARBA" id="ARBA00022801"/>
    </source>
</evidence>
<dbReference type="InterPro" id="IPR002173">
    <property type="entry name" value="Carboh/pur_kinase_PfkB_CS"/>
</dbReference>
<keyword evidence="5" id="KW-0464">Manganese</keyword>
<dbReference type="Gene3D" id="3.40.1790.10">
    <property type="entry name" value="Indigoidine synthase domain"/>
    <property type="match status" value="1"/>
</dbReference>
<dbReference type="GO" id="GO:0016798">
    <property type="term" value="F:hydrolase activity, acting on glycosyl bonds"/>
    <property type="evidence" value="ECO:0007669"/>
    <property type="project" value="UniProtKB-KW"/>
</dbReference>
<keyword evidence="3" id="KW-0418">Kinase</keyword>
<dbReference type="SUPFAM" id="SSF110581">
    <property type="entry name" value="Indigoidine synthase A-like"/>
    <property type="match status" value="1"/>
</dbReference>
<proteinExistence type="inferred from homology"/>
<dbReference type="InterPro" id="IPR029056">
    <property type="entry name" value="Ribokinase-like"/>
</dbReference>
<dbReference type="InterPro" id="IPR022830">
    <property type="entry name" value="Indigdn_synthA-like"/>
</dbReference>
<keyword evidence="10" id="KW-1185">Reference proteome</keyword>
<comment type="caution">
    <text evidence="9">The sequence shown here is derived from an EMBL/GenBank/DDBJ whole genome shotgun (WGS) entry which is preliminary data.</text>
</comment>
<keyword evidence="4" id="KW-0378">Hydrolase</keyword>
<dbReference type="Pfam" id="PF04227">
    <property type="entry name" value="Indigoidine_A"/>
    <property type="match status" value="1"/>
</dbReference>
<dbReference type="SUPFAM" id="SSF53613">
    <property type="entry name" value="Ribokinase-like"/>
    <property type="match status" value="1"/>
</dbReference>
<dbReference type="GO" id="GO:0005737">
    <property type="term" value="C:cytoplasm"/>
    <property type="evidence" value="ECO:0007669"/>
    <property type="project" value="TreeGrafter"/>
</dbReference>